<evidence type="ECO:0000313" key="3">
    <source>
        <dbReference type="Proteomes" id="UP000758603"/>
    </source>
</evidence>
<evidence type="ECO:0000259" key="1">
    <source>
        <dbReference type="Pfam" id="PF06985"/>
    </source>
</evidence>
<sequence length="811" mass="91914">MNRGNEALCGRCTALNFQSLFSRLWISGETTSYDIGSIHEVFEEDACGFCTLVRHTYQTFFGADALAKVLGWVTERDPRVLMTPNPLDLSYDILRTSTAETALYVDFSFWDPPVGLLEALESERFQVRGDEGAGFLPQIIALRDSNPNTDRPIRHFGQVVDPGEINWGMVREWLKTCASLHYGSQICQNPTTRGTTKGTGNHMSPLTLRAIDVDQACVVTLPNDAPYIALSYVWGKDQHIKLKRDNITSVETPSYFLAGENAPSKTIVDAMQASRYLGYRYLWVDALCIVQDDAQNIRANVESMQQIYSGAALTMVAAAGHDADFGIPGVSGQCLRTKQQRHLTLNEVTISNRLESTLNITHWNTRGWTFQERILSARLLNFTTAQVSFQCDRGCNCEEQFHSSLDNTGLFIQYDHNTQLDFETYDIFEVYALAVNAYTDRYLTDPMDKVRAFDGILHVLKEPFEGSFFYGLPVTMFDAALLWIPVKRCMRGSKKFPSWSWAGWTGQVCYDYDKTNHLTNLLECTACRCTITLAPSDTKLCLPVVPATDEFMPNGWTRHFDEDENEITYLKSKASSSLYKYPRPLRDPPKPDLSKNSFDLTISGQVATFRLTGQHSGRDSFSSSCDRGLHYRCELAVLDDEHRPAGMVVVDSYLVPQLQDLDHRFLAISRSTISRQNEDITWDADARRFRSWMDETIGEREASNDATYEPYTEHFQDWIAEMPENPDPSLPLTSDPVKPLDRSSTFKRDKATEFNRHAFDNRYYSEMVPWPVMNVLLLSKKDNGVMERVGVGRIHVDAFTKKAVEATVLLG</sequence>
<protein>
    <submittedName>
        <fullName evidence="2">Heterokaryon incompatibility protein-domain-containing protein</fullName>
    </submittedName>
</protein>
<evidence type="ECO:0000313" key="2">
    <source>
        <dbReference type="EMBL" id="KAH6657652.1"/>
    </source>
</evidence>
<organism evidence="2 3">
    <name type="scientific">Truncatella angustata</name>
    <dbReference type="NCBI Taxonomy" id="152316"/>
    <lineage>
        <taxon>Eukaryota</taxon>
        <taxon>Fungi</taxon>
        <taxon>Dikarya</taxon>
        <taxon>Ascomycota</taxon>
        <taxon>Pezizomycotina</taxon>
        <taxon>Sordariomycetes</taxon>
        <taxon>Xylariomycetidae</taxon>
        <taxon>Amphisphaeriales</taxon>
        <taxon>Sporocadaceae</taxon>
        <taxon>Truncatella</taxon>
    </lineage>
</organism>
<dbReference type="PANTHER" id="PTHR33112">
    <property type="entry name" value="DOMAIN PROTEIN, PUTATIVE-RELATED"/>
    <property type="match status" value="1"/>
</dbReference>
<dbReference type="InterPro" id="IPR010730">
    <property type="entry name" value="HET"/>
</dbReference>
<dbReference type="Proteomes" id="UP000758603">
    <property type="component" value="Unassembled WGS sequence"/>
</dbReference>
<gene>
    <name evidence="2" type="ORF">BKA67DRAFT_673471</name>
</gene>
<dbReference type="GeneID" id="70137622"/>
<dbReference type="Pfam" id="PF06985">
    <property type="entry name" value="HET"/>
    <property type="match status" value="1"/>
</dbReference>
<dbReference type="PANTHER" id="PTHR33112:SF12">
    <property type="entry name" value="HETEROKARYON INCOMPATIBILITY DOMAIN-CONTAINING PROTEIN"/>
    <property type="match status" value="1"/>
</dbReference>
<dbReference type="RefSeq" id="XP_045961886.1">
    <property type="nucleotide sequence ID" value="XM_046108731.1"/>
</dbReference>
<name>A0A9P8UT76_9PEZI</name>
<feature type="domain" description="Heterokaryon incompatibility" evidence="1">
    <location>
        <begin position="227"/>
        <end position="372"/>
    </location>
</feature>
<reference evidence="2" key="1">
    <citation type="journal article" date="2021" name="Nat. Commun.">
        <title>Genetic determinants of endophytism in the Arabidopsis root mycobiome.</title>
        <authorList>
            <person name="Mesny F."/>
            <person name="Miyauchi S."/>
            <person name="Thiergart T."/>
            <person name="Pickel B."/>
            <person name="Atanasova L."/>
            <person name="Karlsson M."/>
            <person name="Huettel B."/>
            <person name="Barry K.W."/>
            <person name="Haridas S."/>
            <person name="Chen C."/>
            <person name="Bauer D."/>
            <person name="Andreopoulos W."/>
            <person name="Pangilinan J."/>
            <person name="LaButti K."/>
            <person name="Riley R."/>
            <person name="Lipzen A."/>
            <person name="Clum A."/>
            <person name="Drula E."/>
            <person name="Henrissat B."/>
            <person name="Kohler A."/>
            <person name="Grigoriev I.V."/>
            <person name="Martin F.M."/>
            <person name="Hacquard S."/>
        </authorList>
    </citation>
    <scope>NUCLEOTIDE SEQUENCE</scope>
    <source>
        <strain evidence="2">MPI-SDFR-AT-0073</strain>
    </source>
</reference>
<dbReference type="OrthoDB" id="2975793at2759"/>
<accession>A0A9P8UT76</accession>
<keyword evidence="3" id="KW-1185">Reference proteome</keyword>
<comment type="caution">
    <text evidence="2">The sequence shown here is derived from an EMBL/GenBank/DDBJ whole genome shotgun (WGS) entry which is preliminary data.</text>
</comment>
<dbReference type="EMBL" id="JAGPXC010000002">
    <property type="protein sequence ID" value="KAH6657652.1"/>
    <property type="molecule type" value="Genomic_DNA"/>
</dbReference>
<dbReference type="AlphaFoldDB" id="A0A9P8UT76"/>
<proteinExistence type="predicted"/>